<feature type="transmembrane region" description="Helical" evidence="1">
    <location>
        <begin position="63"/>
        <end position="82"/>
    </location>
</feature>
<dbReference type="AlphaFoldDB" id="A0A0F9XZY7"/>
<comment type="caution">
    <text evidence="2">The sequence shown here is derived from an EMBL/GenBank/DDBJ whole genome shotgun (WGS) entry which is preliminary data.</text>
</comment>
<feature type="transmembrane region" description="Helical" evidence="1">
    <location>
        <begin position="141"/>
        <end position="162"/>
    </location>
</feature>
<feature type="transmembrane region" description="Helical" evidence="1">
    <location>
        <begin position="305"/>
        <end position="326"/>
    </location>
</feature>
<feature type="transmembrane region" description="Helical" evidence="1">
    <location>
        <begin position="27"/>
        <end position="51"/>
    </location>
</feature>
<dbReference type="InterPro" id="IPR043742">
    <property type="entry name" value="DUF5687"/>
</dbReference>
<sequence length="489" mass="56099">MFKRFTSLQWKSFFRSSNFSKGLGIKILMGFFGLYMLLTLMGMGGVLYFILKDIFPDQSPMWSISQYFIYWILIELFLRYFMQKLPVMDIKPFLTTPVKKSTIAHYILGRSAASIYNLMTLFFIVPFAIALLFNGYPALNILLWIVGVMAIVFCINYVNLLINKNEKALIGIGSILVVGYALDYFGVFSVKEFFAPVFHALYAYPVTVLVPIALAVFIYYVNYQYLRNKIYLDATLKPKSVEAHTSDLAWTKRFGEMGSFLQLDLKMIWRNKRTKSQVYISILFVFYGLFIYTQDGYSSMMPMKAIVGILMTGIFLSNFGQFIPAWDSSYYSMMMSQNIPMRKYLDSKVSLITVSVVFMFLLTIPYVYFGWDALAINFGCALYNLGVNIPVILYFGSFNKKRIELDQSTFGNMQGTSATQFLIMIPVLIVPMIIFSIFYFIFNLEVAVGVLSVLGIIGFAMKNYLMGIITEQYKKKKYGMIAGFKEKAS</sequence>
<keyword evidence="1" id="KW-0812">Transmembrane</keyword>
<feature type="transmembrane region" description="Helical" evidence="1">
    <location>
        <begin position="347"/>
        <end position="368"/>
    </location>
</feature>
<dbReference type="Pfam" id="PF18940">
    <property type="entry name" value="DUF5687"/>
    <property type="match status" value="1"/>
</dbReference>
<name>A0A0F9XZY7_9ZZZZ</name>
<feature type="transmembrane region" description="Helical" evidence="1">
    <location>
        <begin position="421"/>
        <end position="442"/>
    </location>
</feature>
<reference evidence="2" key="1">
    <citation type="journal article" date="2015" name="Nature">
        <title>Complex archaea that bridge the gap between prokaryotes and eukaryotes.</title>
        <authorList>
            <person name="Spang A."/>
            <person name="Saw J.H."/>
            <person name="Jorgensen S.L."/>
            <person name="Zaremba-Niedzwiedzka K."/>
            <person name="Martijn J."/>
            <person name="Lind A.E."/>
            <person name="van Eijk R."/>
            <person name="Schleper C."/>
            <person name="Guy L."/>
            <person name="Ettema T.J."/>
        </authorList>
    </citation>
    <scope>NUCLEOTIDE SEQUENCE</scope>
</reference>
<protein>
    <submittedName>
        <fullName evidence="2">Uncharacterized protein</fullName>
    </submittedName>
</protein>
<evidence type="ECO:0000313" key="2">
    <source>
        <dbReference type="EMBL" id="KKO05067.1"/>
    </source>
</evidence>
<gene>
    <name evidence="2" type="ORF">LCGC14_0078870</name>
</gene>
<feature type="transmembrane region" description="Helical" evidence="1">
    <location>
        <begin position="448"/>
        <end position="470"/>
    </location>
</feature>
<keyword evidence="1" id="KW-0472">Membrane</keyword>
<evidence type="ECO:0000256" key="1">
    <source>
        <dbReference type="SAM" id="Phobius"/>
    </source>
</evidence>
<feature type="transmembrane region" description="Helical" evidence="1">
    <location>
        <begin position="169"/>
        <end position="190"/>
    </location>
</feature>
<dbReference type="EMBL" id="LAZR01000020">
    <property type="protein sequence ID" value="KKO05067.1"/>
    <property type="molecule type" value="Genomic_DNA"/>
</dbReference>
<feature type="transmembrane region" description="Helical" evidence="1">
    <location>
        <begin position="374"/>
        <end position="395"/>
    </location>
</feature>
<accession>A0A0F9XZY7</accession>
<feature type="transmembrane region" description="Helical" evidence="1">
    <location>
        <begin position="115"/>
        <end position="135"/>
    </location>
</feature>
<keyword evidence="1" id="KW-1133">Transmembrane helix</keyword>
<proteinExistence type="predicted"/>
<feature type="transmembrane region" description="Helical" evidence="1">
    <location>
        <begin position="202"/>
        <end position="221"/>
    </location>
</feature>
<organism evidence="2">
    <name type="scientific">marine sediment metagenome</name>
    <dbReference type="NCBI Taxonomy" id="412755"/>
    <lineage>
        <taxon>unclassified sequences</taxon>
        <taxon>metagenomes</taxon>
        <taxon>ecological metagenomes</taxon>
    </lineage>
</organism>
<feature type="transmembrane region" description="Helical" evidence="1">
    <location>
        <begin position="276"/>
        <end position="293"/>
    </location>
</feature>